<keyword evidence="3" id="KW-0864">Zinc transport</keyword>
<proteinExistence type="predicted"/>
<dbReference type="GO" id="GO:0005886">
    <property type="term" value="C:plasma membrane"/>
    <property type="evidence" value="ECO:0007669"/>
    <property type="project" value="TreeGrafter"/>
</dbReference>
<organism evidence="8 9">
    <name type="scientific">Trichostrongylus colubriformis</name>
    <name type="common">Black scour worm</name>
    <dbReference type="NCBI Taxonomy" id="6319"/>
    <lineage>
        <taxon>Eukaryota</taxon>
        <taxon>Metazoa</taxon>
        <taxon>Ecdysozoa</taxon>
        <taxon>Nematoda</taxon>
        <taxon>Chromadorea</taxon>
        <taxon>Rhabditida</taxon>
        <taxon>Rhabditina</taxon>
        <taxon>Rhabditomorpha</taxon>
        <taxon>Strongyloidea</taxon>
        <taxon>Trichostrongylidae</taxon>
        <taxon>Trichostrongylus</taxon>
    </lineage>
</organism>
<comment type="caution">
    <text evidence="8">The sequence shown here is derived from an EMBL/GenBank/DDBJ whole genome shotgun (WGS) entry which is preliminary data.</text>
</comment>
<evidence type="ECO:0000313" key="9">
    <source>
        <dbReference type="Proteomes" id="UP001331761"/>
    </source>
</evidence>
<dbReference type="SUPFAM" id="SSF161111">
    <property type="entry name" value="Cation efflux protein transmembrane domain-like"/>
    <property type="match status" value="1"/>
</dbReference>
<evidence type="ECO:0000256" key="1">
    <source>
        <dbReference type="ARBA" id="ARBA00004141"/>
    </source>
</evidence>
<dbReference type="AlphaFoldDB" id="A0AAN8G1J5"/>
<reference evidence="8 9" key="1">
    <citation type="submission" date="2019-10" db="EMBL/GenBank/DDBJ databases">
        <title>Assembly and Annotation for the nematode Trichostrongylus colubriformis.</title>
        <authorList>
            <person name="Martin J."/>
        </authorList>
    </citation>
    <scope>NUCLEOTIDE SEQUENCE [LARGE SCALE GENOMIC DNA]</scope>
    <source>
        <strain evidence="8">G859</strain>
        <tissue evidence="8">Whole worm</tissue>
    </source>
</reference>
<evidence type="ECO:0000256" key="3">
    <source>
        <dbReference type="ARBA" id="ARBA00022906"/>
    </source>
</evidence>
<keyword evidence="2 7" id="KW-0812">Transmembrane</keyword>
<sequence>MSPEVDGDVTDENSRDDEIEQLKEKVEYQQREIEALRLQVKRAETLGQRIAATEGKTIPEWTRKAAQGENLSVEELQDIHWSESSESTHRKCVVYITSPFRPALMPDESTALIKYNNSDYDSMKNDDIQFHCHDEQSKDDNIKSAKAKRILWISLGICFFFMICEVVGGVWAKSLAIVTDAAHLRAPNPTAAKPTPANISPLLITFFDLPRRNYKIRLKTQLLKP</sequence>
<evidence type="ECO:0000313" key="8">
    <source>
        <dbReference type="EMBL" id="KAK5981460.1"/>
    </source>
</evidence>
<dbReference type="InterPro" id="IPR027469">
    <property type="entry name" value="Cation_efflux_TMD_sf"/>
</dbReference>
<keyword evidence="3" id="KW-0406">Ion transport</keyword>
<evidence type="ECO:0000256" key="4">
    <source>
        <dbReference type="ARBA" id="ARBA00022989"/>
    </source>
</evidence>
<dbReference type="Gene3D" id="1.20.1510.10">
    <property type="entry name" value="Cation efflux protein transmembrane domain"/>
    <property type="match status" value="1"/>
</dbReference>
<accession>A0AAN8G1J5</accession>
<evidence type="ECO:0000256" key="5">
    <source>
        <dbReference type="ARBA" id="ARBA00023136"/>
    </source>
</evidence>
<evidence type="ECO:0000256" key="7">
    <source>
        <dbReference type="SAM" id="Phobius"/>
    </source>
</evidence>
<dbReference type="PANTHER" id="PTHR11562">
    <property type="entry name" value="CATION EFFLUX PROTEIN/ ZINC TRANSPORTER"/>
    <property type="match status" value="1"/>
</dbReference>
<comment type="subcellular location">
    <subcellularLocation>
        <location evidence="1">Membrane</location>
        <topology evidence="1">Multi-pass membrane protein</topology>
    </subcellularLocation>
</comment>
<dbReference type="Proteomes" id="UP001331761">
    <property type="component" value="Unassembled WGS sequence"/>
</dbReference>
<dbReference type="EMBL" id="WIXE01006250">
    <property type="protein sequence ID" value="KAK5981460.1"/>
    <property type="molecule type" value="Genomic_DNA"/>
</dbReference>
<keyword evidence="3" id="KW-0862">Zinc</keyword>
<protein>
    <submittedName>
        <fullName evidence="8">Uncharacterized protein</fullName>
    </submittedName>
</protein>
<dbReference type="InterPro" id="IPR050681">
    <property type="entry name" value="CDF/SLC30A"/>
</dbReference>
<dbReference type="GO" id="GO:0005385">
    <property type="term" value="F:zinc ion transmembrane transporter activity"/>
    <property type="evidence" value="ECO:0007669"/>
    <property type="project" value="TreeGrafter"/>
</dbReference>
<dbReference type="GO" id="GO:0010043">
    <property type="term" value="P:response to zinc ion"/>
    <property type="evidence" value="ECO:0007669"/>
    <property type="project" value="TreeGrafter"/>
</dbReference>
<feature type="transmembrane region" description="Helical" evidence="7">
    <location>
        <begin position="150"/>
        <end position="172"/>
    </location>
</feature>
<dbReference type="PANTHER" id="PTHR11562:SF17">
    <property type="entry name" value="RE54080P-RELATED"/>
    <property type="match status" value="1"/>
</dbReference>
<feature type="coiled-coil region" evidence="6">
    <location>
        <begin position="19"/>
        <end position="46"/>
    </location>
</feature>
<name>A0AAN8G1J5_TRICO</name>
<gene>
    <name evidence="8" type="ORF">GCK32_015019</name>
</gene>
<keyword evidence="9" id="KW-1185">Reference proteome</keyword>
<evidence type="ECO:0000256" key="2">
    <source>
        <dbReference type="ARBA" id="ARBA00022692"/>
    </source>
</evidence>
<keyword evidence="5 7" id="KW-0472">Membrane</keyword>
<keyword evidence="3" id="KW-0813">Transport</keyword>
<keyword evidence="6" id="KW-0175">Coiled coil</keyword>
<evidence type="ECO:0000256" key="6">
    <source>
        <dbReference type="SAM" id="Coils"/>
    </source>
</evidence>
<keyword evidence="4 7" id="KW-1133">Transmembrane helix</keyword>